<dbReference type="SUPFAM" id="SSF55874">
    <property type="entry name" value="ATPase domain of HSP90 chaperone/DNA topoisomerase II/histidine kinase"/>
    <property type="match status" value="1"/>
</dbReference>
<keyword evidence="4" id="KW-0808">Transferase</keyword>
<evidence type="ECO:0000313" key="11">
    <source>
        <dbReference type="Proteomes" id="UP000198853"/>
    </source>
</evidence>
<dbReference type="EMBL" id="FNEN01000001">
    <property type="protein sequence ID" value="SDI33516.1"/>
    <property type="molecule type" value="Genomic_DNA"/>
</dbReference>
<comment type="catalytic activity">
    <reaction evidence="1">
        <text>ATP + protein L-histidine = ADP + protein N-phospho-L-histidine.</text>
        <dbReference type="EC" id="2.7.13.3"/>
    </reaction>
</comment>
<organism evidence="10 11">
    <name type="scientific">Natribacillus halophilus</name>
    <dbReference type="NCBI Taxonomy" id="549003"/>
    <lineage>
        <taxon>Bacteria</taxon>
        <taxon>Bacillati</taxon>
        <taxon>Bacillota</taxon>
        <taxon>Bacilli</taxon>
        <taxon>Bacillales</taxon>
        <taxon>Bacillaceae</taxon>
        <taxon>Natribacillus</taxon>
    </lineage>
</organism>
<dbReference type="SMART" id="SM00387">
    <property type="entry name" value="HATPase_c"/>
    <property type="match status" value="1"/>
</dbReference>
<dbReference type="Pfam" id="PF02518">
    <property type="entry name" value="HATPase_c"/>
    <property type="match status" value="1"/>
</dbReference>
<gene>
    <name evidence="10" type="ORF">SAMN04488123_101349</name>
</gene>
<dbReference type="SMART" id="SM00388">
    <property type="entry name" value="HisKA"/>
    <property type="match status" value="1"/>
</dbReference>
<dbReference type="GO" id="GO:0005524">
    <property type="term" value="F:ATP binding"/>
    <property type="evidence" value="ECO:0007669"/>
    <property type="project" value="UniProtKB-KW"/>
</dbReference>
<dbReference type="PROSITE" id="PS50109">
    <property type="entry name" value="HIS_KIN"/>
    <property type="match status" value="1"/>
</dbReference>
<dbReference type="InterPro" id="IPR036097">
    <property type="entry name" value="HisK_dim/P_sf"/>
</dbReference>
<dbReference type="PANTHER" id="PTHR43065:SF10">
    <property type="entry name" value="PEROXIDE STRESS-ACTIVATED HISTIDINE KINASE MAK3"/>
    <property type="match status" value="1"/>
</dbReference>
<keyword evidence="7" id="KW-0067">ATP-binding</keyword>
<evidence type="ECO:0000256" key="1">
    <source>
        <dbReference type="ARBA" id="ARBA00000085"/>
    </source>
</evidence>
<keyword evidence="6 10" id="KW-0418">Kinase</keyword>
<evidence type="ECO:0000256" key="5">
    <source>
        <dbReference type="ARBA" id="ARBA00022741"/>
    </source>
</evidence>
<dbReference type="InterPro" id="IPR003661">
    <property type="entry name" value="HisK_dim/P_dom"/>
</dbReference>
<dbReference type="AlphaFoldDB" id="A0A1G8JQP7"/>
<dbReference type="GO" id="GO:0000155">
    <property type="term" value="F:phosphorelay sensor kinase activity"/>
    <property type="evidence" value="ECO:0007669"/>
    <property type="project" value="InterPro"/>
</dbReference>
<dbReference type="CDD" id="cd00082">
    <property type="entry name" value="HisKA"/>
    <property type="match status" value="1"/>
</dbReference>
<keyword evidence="3" id="KW-0597">Phosphoprotein</keyword>
<evidence type="ECO:0000313" key="10">
    <source>
        <dbReference type="EMBL" id="SDI33516.1"/>
    </source>
</evidence>
<dbReference type="InterPro" id="IPR036890">
    <property type="entry name" value="HATPase_C_sf"/>
</dbReference>
<protein>
    <recommendedName>
        <fullName evidence="2">histidine kinase</fullName>
        <ecNumber evidence="2">2.7.13.3</ecNumber>
    </recommendedName>
</protein>
<proteinExistence type="predicted"/>
<evidence type="ECO:0000256" key="2">
    <source>
        <dbReference type="ARBA" id="ARBA00012438"/>
    </source>
</evidence>
<evidence type="ECO:0000256" key="8">
    <source>
        <dbReference type="ARBA" id="ARBA00023012"/>
    </source>
</evidence>
<dbReference type="EC" id="2.7.13.3" evidence="2"/>
<dbReference type="Gene3D" id="3.30.565.10">
    <property type="entry name" value="Histidine kinase-like ATPase, C-terminal domain"/>
    <property type="match status" value="1"/>
</dbReference>
<dbReference type="PANTHER" id="PTHR43065">
    <property type="entry name" value="SENSOR HISTIDINE KINASE"/>
    <property type="match status" value="1"/>
</dbReference>
<dbReference type="InterPro" id="IPR004358">
    <property type="entry name" value="Sig_transdc_His_kin-like_C"/>
</dbReference>
<dbReference type="OrthoDB" id="9815750at2"/>
<dbReference type="PRINTS" id="PR00344">
    <property type="entry name" value="BCTRLSENSOR"/>
</dbReference>
<dbReference type="Gene3D" id="1.10.287.130">
    <property type="match status" value="1"/>
</dbReference>
<evidence type="ECO:0000256" key="7">
    <source>
        <dbReference type="ARBA" id="ARBA00022840"/>
    </source>
</evidence>
<name>A0A1G8JQP7_9BACI</name>
<accession>A0A1G8JQP7</accession>
<dbReference type="InterPro" id="IPR005467">
    <property type="entry name" value="His_kinase_dom"/>
</dbReference>
<keyword evidence="5" id="KW-0547">Nucleotide-binding</keyword>
<dbReference type="SUPFAM" id="SSF47384">
    <property type="entry name" value="Homodimeric domain of signal transducing histidine kinase"/>
    <property type="match status" value="1"/>
</dbReference>
<dbReference type="InterPro" id="IPR003594">
    <property type="entry name" value="HATPase_dom"/>
</dbReference>
<evidence type="ECO:0000259" key="9">
    <source>
        <dbReference type="PROSITE" id="PS50109"/>
    </source>
</evidence>
<dbReference type="Pfam" id="PF00512">
    <property type="entry name" value="HisKA"/>
    <property type="match status" value="1"/>
</dbReference>
<evidence type="ECO:0000256" key="3">
    <source>
        <dbReference type="ARBA" id="ARBA00022553"/>
    </source>
</evidence>
<dbReference type="Proteomes" id="UP000198853">
    <property type="component" value="Unassembled WGS sequence"/>
</dbReference>
<keyword evidence="8" id="KW-0902">Two-component regulatory system</keyword>
<evidence type="ECO:0000256" key="4">
    <source>
        <dbReference type="ARBA" id="ARBA00022679"/>
    </source>
</evidence>
<evidence type="ECO:0000256" key="6">
    <source>
        <dbReference type="ARBA" id="ARBA00022777"/>
    </source>
</evidence>
<reference evidence="10 11" key="1">
    <citation type="submission" date="2016-10" db="EMBL/GenBank/DDBJ databases">
        <authorList>
            <person name="de Groot N.N."/>
        </authorList>
    </citation>
    <scope>NUCLEOTIDE SEQUENCE [LARGE SCALE GENOMIC DNA]</scope>
    <source>
        <strain evidence="10 11">DSM 21771</strain>
    </source>
</reference>
<sequence length="457" mass="52301">MDVSLPNQNEYESLAIFDDLVWQETDIRLIINKDGTILYKNKAAQQLLYGTANFCQTLNESGEYISFLKKMSKTGTHMESTIGHVINGGTKNVFYRGVYKQGCFYLSGSLQPVQDVEAPKKIETLTERLPHGYLRVDRNMNIVEKNRRFFTLAFPKLQEERDASRDFERLRLETGAGACIYKAVLEAFQTESFSERIEEDREAECSYRGMAIYMPVNQEVLGLLFDESTYLKYEQLLAYKQQMESVSHLAAGVAHELRNPLSVIRGFLQLSELTDSFHKYAQTIFGEVDRMNKILENFLSISRKKFEIHSQSPIEVIHSVEDIIRSECLLNNVHFEANITETDRPIPMNEMMIKQVILNLLRNSMEAYDPDTKHKVFSLTTRALAKEYEIVVADNGEGIPAEIMEKLGEPFNTTKEKGTGIGISLSKKIIEDHEGTFRVESEKNKGTTTLMTLPFEE</sequence>
<keyword evidence="11" id="KW-1185">Reference proteome</keyword>
<feature type="domain" description="Histidine kinase" evidence="9">
    <location>
        <begin position="252"/>
        <end position="457"/>
    </location>
</feature>
<dbReference type="RefSeq" id="WP_090395807.1">
    <property type="nucleotide sequence ID" value="NZ_FNEN01000001.1"/>
</dbReference>